<dbReference type="RefSeq" id="WP_180862039.1">
    <property type="nucleotide sequence ID" value="NZ_CP047415.1"/>
</dbReference>
<evidence type="ECO:0000313" key="1">
    <source>
        <dbReference type="EMBL" id="QLL73794.1"/>
    </source>
</evidence>
<dbReference type="AlphaFoldDB" id="A0A7H9E837"/>
<protein>
    <submittedName>
        <fullName evidence="1">Uncharacterized protein</fullName>
    </submittedName>
</protein>
<gene>
    <name evidence="1" type="ORF">GTO85_05130</name>
</gene>
<evidence type="ECO:0000313" key="2">
    <source>
        <dbReference type="Proteomes" id="UP000510660"/>
    </source>
</evidence>
<dbReference type="Proteomes" id="UP000510660">
    <property type="component" value="Chromosome"/>
</dbReference>
<accession>A0A7H9E837</accession>
<name>A0A7H9E837_9LACO</name>
<reference evidence="1 2" key="1">
    <citation type="submission" date="2020-01" db="EMBL/GenBank/DDBJ databases">
        <title>Complete and circular genome sequences of six lactobacillus isolates from horses.</title>
        <authorList>
            <person name="Hassan H.M."/>
        </authorList>
    </citation>
    <scope>NUCLEOTIDE SEQUENCE [LARGE SCALE GENOMIC DNA]</scope>
    <source>
        <strain evidence="1 2">1D</strain>
    </source>
</reference>
<organism evidence="1 2">
    <name type="scientific">Lactobacillus crispatus</name>
    <dbReference type="NCBI Taxonomy" id="47770"/>
    <lineage>
        <taxon>Bacteria</taxon>
        <taxon>Bacillati</taxon>
        <taxon>Bacillota</taxon>
        <taxon>Bacilli</taxon>
        <taxon>Lactobacillales</taxon>
        <taxon>Lactobacillaceae</taxon>
        <taxon>Lactobacillus</taxon>
    </lineage>
</organism>
<proteinExistence type="predicted"/>
<dbReference type="EMBL" id="CP047415">
    <property type="protein sequence ID" value="QLL73794.1"/>
    <property type="molecule type" value="Genomic_DNA"/>
</dbReference>
<sequence>MAYETSEQLLAEISDYWYKRPGGNLYKLIDAFNEPLEAISDNANKVERWRALKDAKGTTLDLFGADIQTYRPSQDDDNYRFIIHIMELLSRAQGTIPSIYKIASSALQTGEGFKVWKTSIRHVGIQVPFDAVKTLRMQKFIIHNFQKMLAMGYWIDEIVFVTTTKLPLYVGMGTQLKHRKIERSPVKWWTGWKARTSDKQYIGVATQIKHHNTLPSNAKWWTGWKAESTRSQFIGVVGQLAKSSVWATAAVWSKPQTAEIHAGLTIGNKKLTITTQSIKTE</sequence>